<dbReference type="STRING" id="1172194.WQQ_40900"/>
<feature type="region of interest" description="Disordered" evidence="1">
    <location>
        <begin position="1"/>
        <end position="31"/>
    </location>
</feature>
<dbReference type="AlphaFoldDB" id="I8T187"/>
<evidence type="ECO:0000256" key="1">
    <source>
        <dbReference type="SAM" id="MobiDB-lite"/>
    </source>
</evidence>
<sequence>MKKADDSQNPSSAAPRRGRGRPKSAEGAMSGALRQKLYRMRHQADLQAKTPAGMRKAAEAQLRRMIRGDCRPCELEGALQMAYMLGLLPLVELPGWRARLARTRTE</sequence>
<gene>
    <name evidence="2" type="ORF">WQQ_40900</name>
</gene>
<comment type="caution">
    <text evidence="2">The sequence shown here is derived from an EMBL/GenBank/DDBJ whole genome shotgun (WGS) entry which is preliminary data.</text>
</comment>
<dbReference type="Proteomes" id="UP000003704">
    <property type="component" value="Unassembled WGS sequence"/>
</dbReference>
<dbReference type="EMBL" id="AKGD01000004">
    <property type="protein sequence ID" value="EIT67655.1"/>
    <property type="molecule type" value="Genomic_DNA"/>
</dbReference>
<accession>I8T187</accession>
<name>I8T187_9GAMM</name>
<keyword evidence="3" id="KW-1185">Reference proteome</keyword>
<evidence type="ECO:0000313" key="3">
    <source>
        <dbReference type="Proteomes" id="UP000003704"/>
    </source>
</evidence>
<organism evidence="2 3">
    <name type="scientific">Hydrocarboniphaga effusa AP103</name>
    <dbReference type="NCBI Taxonomy" id="1172194"/>
    <lineage>
        <taxon>Bacteria</taxon>
        <taxon>Pseudomonadati</taxon>
        <taxon>Pseudomonadota</taxon>
        <taxon>Gammaproteobacteria</taxon>
        <taxon>Nevskiales</taxon>
        <taxon>Nevskiaceae</taxon>
        <taxon>Hydrocarboniphaga</taxon>
    </lineage>
</organism>
<reference evidence="2 3" key="1">
    <citation type="journal article" date="2012" name="J. Bacteriol.">
        <title>Genome Sequence of n-Alkane-Degrading Hydrocarboniphaga effusa Strain AP103T (ATCC BAA-332T).</title>
        <authorList>
            <person name="Chang H.K."/>
            <person name="Zylstra G.J."/>
            <person name="Chae J.C."/>
        </authorList>
    </citation>
    <scope>NUCLEOTIDE SEQUENCE [LARGE SCALE GENOMIC DNA]</scope>
    <source>
        <strain evidence="2 3">AP103</strain>
    </source>
</reference>
<protein>
    <submittedName>
        <fullName evidence="2">Uncharacterized protein</fullName>
    </submittedName>
</protein>
<evidence type="ECO:0000313" key="2">
    <source>
        <dbReference type="EMBL" id="EIT67655.1"/>
    </source>
</evidence>
<proteinExistence type="predicted"/>